<feature type="transmembrane region" description="Helical" evidence="10">
    <location>
        <begin position="362"/>
        <end position="383"/>
    </location>
</feature>
<dbReference type="Proteomes" id="UP000324585">
    <property type="component" value="Unassembled WGS sequence"/>
</dbReference>
<feature type="compositionally biased region" description="Low complexity" evidence="9">
    <location>
        <begin position="61"/>
        <end position="70"/>
    </location>
</feature>
<dbReference type="PANTHER" id="PTHR47101">
    <property type="entry name" value="PHOSPHATIDATE CYTIDYLYLTRANSFERASE 5, CHLOROPLASTIC"/>
    <property type="match status" value="1"/>
</dbReference>
<dbReference type="Pfam" id="PF01148">
    <property type="entry name" value="CTP_transf_1"/>
    <property type="match status" value="1"/>
</dbReference>
<comment type="caution">
    <text evidence="11">The sequence shown here is derived from an EMBL/GenBank/DDBJ whole genome shotgun (WGS) entry which is preliminary data.</text>
</comment>
<evidence type="ECO:0000313" key="11">
    <source>
        <dbReference type="EMBL" id="KAA8498264.1"/>
    </source>
</evidence>
<evidence type="ECO:0000256" key="10">
    <source>
        <dbReference type="SAM" id="Phobius"/>
    </source>
</evidence>
<evidence type="ECO:0000256" key="8">
    <source>
        <dbReference type="ARBA" id="ARBA00023264"/>
    </source>
</evidence>
<dbReference type="GO" id="GO:0008654">
    <property type="term" value="P:phospholipid biosynthetic process"/>
    <property type="evidence" value="ECO:0007669"/>
    <property type="project" value="UniProtKB-KW"/>
</dbReference>
<sequence length="506" mass="53690">MAMAAFMYHAVGVAKVEPGLASVAVCLGAPRLRGTRRADVEVSRGTFVRRRSTAHARVVASSSSSSSSSSELGSAREDSAGQSEVGLESSSNGGGGGTGSSAKNSSSNSSSSRYRGAAEGTSSRATSEQQQVLPQEDSAVYFSVHDRLPDAVLWFIKLNDSLWNSQPLVLMPEGRAPADDGQDTGTSKSRFAGMNQRVITGFILGAMAVAYVFSGPIIFAAGISLISLLGQLEYYALAEKKGNLPARRTGILTTLAMVITSIAHPHMADVIFPIGAVCICCYLLFRKRQATIADISTSFLGLFYTGLLPTYWVRLYAYQSWGPVEQGVTQALIDKVQGVLQRVLPAALFAFVPALDTYIKAGAIVIFWTWLANALADVGAYAVGKKFGRTNFTAISPKKTIEGALGGIACAILTSLLCARHMQWPFWIVTGTLYGAMIGVVGLLGDLTESLFKRDAGVKDSGDFIPGHGGILDRCDSHLLVAPLVFYVITLAIPALRAFAARAPPR</sequence>
<keyword evidence="11" id="KW-0808">Transferase</keyword>
<keyword evidence="6 11" id="KW-0548">Nucleotidyltransferase</keyword>
<organism evidence="11 12">
    <name type="scientific">Porphyridium purpureum</name>
    <name type="common">Red alga</name>
    <name type="synonym">Porphyridium cruentum</name>
    <dbReference type="NCBI Taxonomy" id="35688"/>
    <lineage>
        <taxon>Eukaryota</taxon>
        <taxon>Rhodophyta</taxon>
        <taxon>Bangiophyceae</taxon>
        <taxon>Porphyridiales</taxon>
        <taxon>Porphyridiaceae</taxon>
        <taxon>Porphyridium</taxon>
    </lineage>
</organism>
<evidence type="ECO:0000256" key="1">
    <source>
        <dbReference type="ARBA" id="ARBA00001698"/>
    </source>
</evidence>
<dbReference type="EC" id="2.7.7.41" evidence="4"/>
<comment type="catalytic activity">
    <reaction evidence="1">
        <text>a 1,2-diacyl-sn-glycero-3-phosphate + CTP + H(+) = a CDP-1,2-diacyl-sn-glycerol + diphosphate</text>
        <dbReference type="Rhea" id="RHEA:16229"/>
        <dbReference type="ChEBI" id="CHEBI:15378"/>
        <dbReference type="ChEBI" id="CHEBI:33019"/>
        <dbReference type="ChEBI" id="CHEBI:37563"/>
        <dbReference type="ChEBI" id="CHEBI:58332"/>
        <dbReference type="ChEBI" id="CHEBI:58608"/>
        <dbReference type="EC" id="2.7.7.41"/>
    </reaction>
</comment>
<reference evidence="12" key="1">
    <citation type="journal article" date="2019" name="Nat. Commun.">
        <title>Expansion of phycobilisome linker gene families in mesophilic red algae.</title>
        <authorList>
            <person name="Lee J."/>
            <person name="Kim D."/>
            <person name="Bhattacharya D."/>
            <person name="Yoon H.S."/>
        </authorList>
    </citation>
    <scope>NUCLEOTIDE SEQUENCE [LARGE SCALE GENOMIC DNA]</scope>
    <source>
        <strain evidence="12">CCMP 1328</strain>
    </source>
</reference>
<feature type="transmembrane region" description="Helical" evidence="10">
    <location>
        <begin position="267"/>
        <end position="285"/>
    </location>
</feature>
<protein>
    <recommendedName>
        <fullName evidence="4">phosphatidate cytidylyltransferase</fullName>
        <ecNumber evidence="4">2.7.7.41</ecNumber>
    </recommendedName>
</protein>
<proteinExistence type="predicted"/>
<accession>A0A5J4Z5J1</accession>
<keyword evidence="7" id="KW-0443">Lipid metabolism</keyword>
<feature type="region of interest" description="Disordered" evidence="9">
    <location>
        <begin position="51"/>
        <end position="132"/>
    </location>
</feature>
<name>A0A5J4Z5J1_PORPP</name>
<feature type="transmembrane region" description="Helical" evidence="10">
    <location>
        <begin position="480"/>
        <end position="500"/>
    </location>
</feature>
<evidence type="ECO:0000256" key="3">
    <source>
        <dbReference type="ARBA" id="ARBA00005189"/>
    </source>
</evidence>
<keyword evidence="5" id="KW-0444">Lipid biosynthesis</keyword>
<evidence type="ECO:0000256" key="4">
    <source>
        <dbReference type="ARBA" id="ARBA00012487"/>
    </source>
</evidence>
<evidence type="ECO:0000256" key="6">
    <source>
        <dbReference type="ARBA" id="ARBA00022695"/>
    </source>
</evidence>
<comment type="pathway">
    <text evidence="2">Phospholipid metabolism; CDP-diacylglycerol biosynthesis; CDP-diacylglycerol from sn-glycerol 3-phosphate: step 3/3.</text>
</comment>
<feature type="transmembrane region" description="Helical" evidence="10">
    <location>
        <begin position="426"/>
        <end position="445"/>
    </location>
</feature>
<evidence type="ECO:0000313" key="12">
    <source>
        <dbReference type="Proteomes" id="UP000324585"/>
    </source>
</evidence>
<keyword evidence="10" id="KW-0472">Membrane</keyword>
<dbReference type="OrthoDB" id="10260889at2759"/>
<keyword evidence="7" id="KW-0594">Phospholipid biosynthesis</keyword>
<dbReference type="AlphaFoldDB" id="A0A5J4Z5J1"/>
<feature type="compositionally biased region" description="Low complexity" evidence="9">
    <location>
        <begin position="100"/>
        <end position="112"/>
    </location>
</feature>
<dbReference type="GO" id="GO:0004605">
    <property type="term" value="F:phosphatidate cytidylyltransferase activity"/>
    <property type="evidence" value="ECO:0007669"/>
    <property type="project" value="UniProtKB-EC"/>
</dbReference>
<evidence type="ECO:0000256" key="7">
    <source>
        <dbReference type="ARBA" id="ARBA00023209"/>
    </source>
</evidence>
<evidence type="ECO:0000256" key="9">
    <source>
        <dbReference type="SAM" id="MobiDB-lite"/>
    </source>
</evidence>
<keyword evidence="8" id="KW-1208">Phospholipid metabolism</keyword>
<keyword evidence="12" id="KW-1185">Reference proteome</keyword>
<feature type="transmembrane region" description="Helical" evidence="10">
    <location>
        <begin position="297"/>
        <end position="318"/>
    </location>
</feature>
<comment type="pathway">
    <text evidence="3">Lipid metabolism.</text>
</comment>
<keyword evidence="10" id="KW-0812">Transmembrane</keyword>
<dbReference type="EMBL" id="VRMN01000001">
    <property type="protein sequence ID" value="KAA8498264.1"/>
    <property type="molecule type" value="Genomic_DNA"/>
</dbReference>
<gene>
    <name evidence="11" type="ORF">FVE85_5849</name>
</gene>
<feature type="compositionally biased region" description="Polar residues" evidence="9">
    <location>
        <begin position="120"/>
        <end position="132"/>
    </location>
</feature>
<dbReference type="PANTHER" id="PTHR47101:SF1">
    <property type="entry name" value="PHOSPHATIDATE CYTIDYLYLTRANSFERASE 4, CHLOROPLASTIC"/>
    <property type="match status" value="1"/>
</dbReference>
<keyword evidence="10" id="KW-1133">Transmembrane helix</keyword>
<feature type="transmembrane region" description="Helical" evidence="10">
    <location>
        <begin position="198"/>
        <end position="226"/>
    </location>
</feature>
<evidence type="ECO:0000256" key="5">
    <source>
        <dbReference type="ARBA" id="ARBA00022516"/>
    </source>
</evidence>
<evidence type="ECO:0000256" key="2">
    <source>
        <dbReference type="ARBA" id="ARBA00005119"/>
    </source>
</evidence>